<feature type="region of interest" description="Disordered" evidence="1">
    <location>
        <begin position="60"/>
        <end position="80"/>
    </location>
</feature>
<protein>
    <recommendedName>
        <fullName evidence="4">DUF2635 domain-containing protein</fullName>
    </recommendedName>
</protein>
<dbReference type="RefSeq" id="WP_073628993.1">
    <property type="nucleotide sequence ID" value="NZ_FRXO01000004.1"/>
</dbReference>
<name>A0A1M7ZLP2_9HYPH</name>
<evidence type="ECO:0000313" key="2">
    <source>
        <dbReference type="EMBL" id="SHO65818.1"/>
    </source>
</evidence>
<accession>A0A1M7ZLP2</accession>
<organism evidence="2 3">
    <name type="scientific">Pseudoxanthobacter soli DSM 19599</name>
    <dbReference type="NCBI Taxonomy" id="1123029"/>
    <lineage>
        <taxon>Bacteria</taxon>
        <taxon>Pseudomonadati</taxon>
        <taxon>Pseudomonadota</taxon>
        <taxon>Alphaproteobacteria</taxon>
        <taxon>Hyphomicrobiales</taxon>
        <taxon>Segnochrobactraceae</taxon>
        <taxon>Pseudoxanthobacter</taxon>
    </lineage>
</organism>
<dbReference type="EMBL" id="FRXO01000004">
    <property type="protein sequence ID" value="SHO65818.1"/>
    <property type="molecule type" value="Genomic_DNA"/>
</dbReference>
<proteinExistence type="predicted"/>
<dbReference type="Proteomes" id="UP000186406">
    <property type="component" value="Unassembled WGS sequence"/>
</dbReference>
<sequence length="80" mass="8495">MRIIFARLAEPGHVLPMPDRGGRLFSIDGERIDADDPYWIGCLADVSVVECEAPVEAAAPVPTPVEPAPVETAKARAAKA</sequence>
<gene>
    <name evidence="2" type="ORF">SAMN02745172_02465</name>
</gene>
<dbReference type="AlphaFoldDB" id="A0A1M7ZLP2"/>
<reference evidence="2 3" key="1">
    <citation type="submission" date="2016-12" db="EMBL/GenBank/DDBJ databases">
        <authorList>
            <person name="Song W.-J."/>
            <person name="Kurnit D.M."/>
        </authorList>
    </citation>
    <scope>NUCLEOTIDE SEQUENCE [LARGE SCALE GENOMIC DNA]</scope>
    <source>
        <strain evidence="2 3">DSM 19599</strain>
    </source>
</reference>
<evidence type="ECO:0000256" key="1">
    <source>
        <dbReference type="SAM" id="MobiDB-lite"/>
    </source>
</evidence>
<dbReference type="STRING" id="1123029.SAMN02745172_02465"/>
<evidence type="ECO:0008006" key="4">
    <source>
        <dbReference type="Google" id="ProtNLM"/>
    </source>
</evidence>
<keyword evidence="3" id="KW-1185">Reference proteome</keyword>
<evidence type="ECO:0000313" key="3">
    <source>
        <dbReference type="Proteomes" id="UP000186406"/>
    </source>
</evidence>
<dbReference type="OrthoDB" id="8456580at2"/>